<dbReference type="GO" id="GO:0006886">
    <property type="term" value="P:intracellular protein transport"/>
    <property type="evidence" value="ECO:0007669"/>
    <property type="project" value="InterPro"/>
</dbReference>
<accession>A0A7J7CPF1</accession>
<evidence type="ECO:0000256" key="6">
    <source>
        <dbReference type="SAM" id="MobiDB-lite"/>
    </source>
</evidence>
<dbReference type="Proteomes" id="UP000593562">
    <property type="component" value="Unassembled WGS sequence"/>
</dbReference>
<comment type="subcellular location">
    <subcellularLocation>
        <location evidence="1 5">Cytoplasm</location>
    </subcellularLocation>
</comment>
<dbReference type="EMBL" id="JAAARO010000014">
    <property type="protein sequence ID" value="KAF5735888.1"/>
    <property type="molecule type" value="Genomic_DNA"/>
</dbReference>
<feature type="region of interest" description="Disordered" evidence="6">
    <location>
        <begin position="526"/>
        <end position="545"/>
    </location>
</feature>
<dbReference type="GO" id="GO:0005968">
    <property type="term" value="C:Rab-protein geranylgeranyltransferase complex"/>
    <property type="evidence" value="ECO:0007669"/>
    <property type="project" value="UniProtKB-UniRule"/>
</dbReference>
<dbReference type="GO" id="GO:0016192">
    <property type="term" value="P:vesicle-mediated transport"/>
    <property type="evidence" value="ECO:0007669"/>
    <property type="project" value="TreeGrafter"/>
</dbReference>
<comment type="function">
    <text evidence="5">Substrate-binding subunit of the Rab geranylgeranyltransferase (GGTase) complex. Binds unprenylated Rab proteins.</text>
</comment>
<dbReference type="PANTHER" id="PTHR11787">
    <property type="entry name" value="RAB GDP-DISSOCIATION INHIBITOR"/>
    <property type="match status" value="1"/>
</dbReference>
<dbReference type="PANTHER" id="PTHR11787:SF4">
    <property type="entry name" value="CHM, RAB ESCORT PROTEIN 1"/>
    <property type="match status" value="1"/>
</dbReference>
<dbReference type="GO" id="GO:0007264">
    <property type="term" value="P:small GTPase-mediated signal transduction"/>
    <property type="evidence" value="ECO:0007669"/>
    <property type="project" value="UniProtKB-UniRule"/>
</dbReference>
<comment type="similarity">
    <text evidence="2 5">Belongs to the Rab GDI family.</text>
</comment>
<evidence type="ECO:0000256" key="3">
    <source>
        <dbReference type="ARBA" id="ARBA00022468"/>
    </source>
</evidence>
<evidence type="ECO:0000256" key="5">
    <source>
        <dbReference type="PIRNR" id="PIRNR016550"/>
    </source>
</evidence>
<dbReference type="PIRSF" id="PIRSF016550">
    <property type="entry name" value="Rab_ger_ger_transf_A_euk"/>
    <property type="match status" value="1"/>
</dbReference>
<dbReference type="Gene3D" id="3.30.519.10">
    <property type="entry name" value="Guanine Nucleotide Dissociation Inhibitor, domain 2"/>
    <property type="match status" value="1"/>
</dbReference>
<dbReference type="InterPro" id="IPR001738">
    <property type="entry name" value="Rab_escort"/>
</dbReference>
<reference evidence="7 8" key="1">
    <citation type="journal article" date="2020" name="Nat. Commun.">
        <title>Genome of Tripterygium wilfordii and identification of cytochrome P450 involved in triptolide biosynthesis.</title>
        <authorList>
            <person name="Tu L."/>
            <person name="Su P."/>
            <person name="Zhang Z."/>
            <person name="Gao L."/>
            <person name="Wang J."/>
            <person name="Hu T."/>
            <person name="Zhou J."/>
            <person name="Zhang Y."/>
            <person name="Zhao Y."/>
            <person name="Liu Y."/>
            <person name="Song Y."/>
            <person name="Tong Y."/>
            <person name="Lu Y."/>
            <person name="Yang J."/>
            <person name="Xu C."/>
            <person name="Jia M."/>
            <person name="Peters R.J."/>
            <person name="Huang L."/>
            <person name="Gao W."/>
        </authorList>
    </citation>
    <scope>NUCLEOTIDE SEQUENCE [LARGE SCALE GENOMIC DNA]</scope>
    <source>
        <strain evidence="8">cv. XIE 37</strain>
        <tissue evidence="7">Leaf</tissue>
    </source>
</reference>
<dbReference type="Pfam" id="PF00996">
    <property type="entry name" value="GDI"/>
    <property type="match status" value="1"/>
</dbReference>
<dbReference type="SUPFAM" id="SSF51905">
    <property type="entry name" value="FAD/NAD(P)-binding domain"/>
    <property type="match status" value="1"/>
</dbReference>
<dbReference type="InterPro" id="IPR018203">
    <property type="entry name" value="GDP_dissociation_inhibitor"/>
</dbReference>
<dbReference type="FunFam" id="1.10.405.10:FF:000008">
    <property type="entry name" value="Rab proteins geranylgeranyltransferase component"/>
    <property type="match status" value="1"/>
</dbReference>
<dbReference type="InterPro" id="IPR036188">
    <property type="entry name" value="FAD/NAD-bd_sf"/>
</dbReference>
<dbReference type="SUPFAM" id="SSF54373">
    <property type="entry name" value="FAD-linked reductases, C-terminal domain"/>
    <property type="match status" value="1"/>
</dbReference>
<dbReference type="InParanoid" id="A0A7J7CPF1"/>
<dbReference type="GO" id="GO:0005829">
    <property type="term" value="C:cytosol"/>
    <property type="evidence" value="ECO:0007669"/>
    <property type="project" value="TreeGrafter"/>
</dbReference>
<evidence type="ECO:0000256" key="2">
    <source>
        <dbReference type="ARBA" id="ARBA00005593"/>
    </source>
</evidence>
<dbReference type="FunCoup" id="A0A7J7CPF1">
    <property type="interactions" value="2168"/>
</dbReference>
<organism evidence="7 8">
    <name type="scientific">Tripterygium wilfordii</name>
    <name type="common">Thunder God vine</name>
    <dbReference type="NCBI Taxonomy" id="458696"/>
    <lineage>
        <taxon>Eukaryota</taxon>
        <taxon>Viridiplantae</taxon>
        <taxon>Streptophyta</taxon>
        <taxon>Embryophyta</taxon>
        <taxon>Tracheophyta</taxon>
        <taxon>Spermatophyta</taxon>
        <taxon>Magnoliopsida</taxon>
        <taxon>eudicotyledons</taxon>
        <taxon>Gunneridae</taxon>
        <taxon>Pentapetalae</taxon>
        <taxon>rosids</taxon>
        <taxon>fabids</taxon>
        <taxon>Celastrales</taxon>
        <taxon>Celastraceae</taxon>
        <taxon>Tripterygium</taxon>
    </lineage>
</organism>
<feature type="compositionally biased region" description="Acidic residues" evidence="6">
    <location>
        <begin position="526"/>
        <end position="539"/>
    </location>
</feature>
<name>A0A7J7CPF1_TRIWF</name>
<dbReference type="GO" id="GO:0005096">
    <property type="term" value="F:GTPase activator activity"/>
    <property type="evidence" value="ECO:0007669"/>
    <property type="project" value="UniProtKB-UniRule"/>
</dbReference>
<keyword evidence="8" id="KW-1185">Reference proteome</keyword>
<keyword evidence="3 5" id="KW-0343">GTPase activation</keyword>
<sequence>MADLPPYPPIEPTTFDLIVIGTGLPLSIISAAASALGKSVLHLDSNTFYGTHFASLSIAELSSFLQNPPPPPPQTGRDTTFVNLTTRPLYSDLDISNFAPDLLAEHSRSFHLDVSGPRVLFCADKSIEFLLKSGANQYLEFKSVDASFMGDGTGALWSVPDSRAAIFKDRSLGLQEKNQLMRFFKRVQEHLLSYAAEEEEETSSRIAEEDLESRFVEFLEKMRLPHKIKSIILYAIAMSDYDQENIEDCKYVLKTRDGIDRLALYHASIGRLQNAPGALIYPMYGQGELPQAFCRRAAVKGCIHVLRMPVTSLHLDRDNGCFKGIRLASGQDIFSQKLVLDPALTVPLSSASSLVGHQHVSLKDCSGKVARAICITRRALKPDISNCLVIYPPRSLHPDQTTSIRVLQIGRNLAVCPPGMFVLYLSTLCDEGNQGKELLRLAINTLLTIPAPVNPDGNSSVECENSHNKEVRSTLLWSALYVQELSMVEHDFISSAPMPDGKLSYNNLLDATLKLFQKIYPDEEFFPETDLPDNSEEEGGLGLET</sequence>
<dbReference type="AlphaFoldDB" id="A0A7J7CPF1"/>
<gene>
    <name evidence="7" type="ORF">HS088_TW14G00017</name>
</gene>
<protein>
    <recommendedName>
        <fullName evidence="5">Rab escort protein 1</fullName>
    </recommendedName>
</protein>
<proteinExistence type="inferred from homology"/>
<dbReference type="GO" id="GO:0005634">
    <property type="term" value="C:nucleus"/>
    <property type="evidence" value="ECO:0007669"/>
    <property type="project" value="TreeGrafter"/>
</dbReference>
<dbReference type="Gene3D" id="1.10.405.10">
    <property type="entry name" value="Guanine Nucleotide Dissociation Inhibitor, domain 1"/>
    <property type="match status" value="1"/>
</dbReference>
<evidence type="ECO:0000256" key="4">
    <source>
        <dbReference type="ARBA" id="ARBA00022490"/>
    </source>
</evidence>
<dbReference type="PRINTS" id="PR00891">
    <property type="entry name" value="RABGDIREP"/>
</dbReference>
<keyword evidence="4 5" id="KW-0963">Cytoplasm</keyword>
<evidence type="ECO:0000313" key="8">
    <source>
        <dbReference type="Proteomes" id="UP000593562"/>
    </source>
</evidence>
<dbReference type="Gene3D" id="3.50.50.60">
    <property type="entry name" value="FAD/NAD(P)-binding domain"/>
    <property type="match status" value="1"/>
</dbReference>
<evidence type="ECO:0000256" key="1">
    <source>
        <dbReference type="ARBA" id="ARBA00004496"/>
    </source>
</evidence>
<evidence type="ECO:0000313" key="7">
    <source>
        <dbReference type="EMBL" id="KAF5735888.1"/>
    </source>
</evidence>
<comment type="caution">
    <text evidence="7">The sequence shown here is derived from an EMBL/GenBank/DDBJ whole genome shotgun (WGS) entry which is preliminary data.</text>
</comment>
<dbReference type="GO" id="GO:0005092">
    <property type="term" value="F:GDP-dissociation inhibitor activity"/>
    <property type="evidence" value="ECO:0007669"/>
    <property type="project" value="InterPro"/>
</dbReference>